<name>A0A1V9GBQ5_9BACT</name>
<protein>
    <submittedName>
        <fullName evidence="1">Uncharacterized protein</fullName>
    </submittedName>
</protein>
<sequence length="69" mass="8116">MAKVPKPTHRLIVDVKAVSRLTHLSIRASRNLLTEIRKKLGKAKREWITLREFCEMTPFKIEDVIPYLE</sequence>
<reference evidence="2" key="1">
    <citation type="submission" date="2016-04" db="EMBL/GenBank/DDBJ databases">
        <authorList>
            <person name="Chen L."/>
            <person name="Zhuang W."/>
            <person name="Wang G."/>
        </authorList>
    </citation>
    <scope>NUCLEOTIDE SEQUENCE [LARGE SCALE GENOMIC DNA]</scope>
    <source>
        <strain evidence="2">208</strain>
    </source>
</reference>
<dbReference type="RefSeq" id="WP_081160571.1">
    <property type="nucleotide sequence ID" value="NZ_LWBP01000002.1"/>
</dbReference>
<evidence type="ECO:0000313" key="2">
    <source>
        <dbReference type="Proteomes" id="UP000192276"/>
    </source>
</evidence>
<dbReference type="Proteomes" id="UP000192276">
    <property type="component" value="Unassembled WGS sequence"/>
</dbReference>
<accession>A0A1V9GBQ5</accession>
<dbReference type="OrthoDB" id="9986527at2"/>
<comment type="caution">
    <text evidence="1">The sequence shown here is derived from an EMBL/GenBank/DDBJ whole genome shotgun (WGS) entry which is preliminary data.</text>
</comment>
<dbReference type="AlphaFoldDB" id="A0A1V9GBQ5"/>
<keyword evidence="2" id="KW-1185">Reference proteome</keyword>
<proteinExistence type="predicted"/>
<evidence type="ECO:0000313" key="1">
    <source>
        <dbReference type="EMBL" id="OQP68095.1"/>
    </source>
</evidence>
<dbReference type="EMBL" id="LWBP01000002">
    <property type="protein sequence ID" value="OQP68095.1"/>
    <property type="molecule type" value="Genomic_DNA"/>
</dbReference>
<gene>
    <name evidence="1" type="ORF">A4R26_11460</name>
</gene>
<organism evidence="1 2">
    <name type="scientific">Niastella populi</name>
    <dbReference type="NCBI Taxonomy" id="550983"/>
    <lineage>
        <taxon>Bacteria</taxon>
        <taxon>Pseudomonadati</taxon>
        <taxon>Bacteroidota</taxon>
        <taxon>Chitinophagia</taxon>
        <taxon>Chitinophagales</taxon>
        <taxon>Chitinophagaceae</taxon>
        <taxon>Niastella</taxon>
    </lineage>
</organism>